<dbReference type="EMBL" id="AZMM01018595">
    <property type="protein sequence ID" value="ETJ18737.1"/>
    <property type="molecule type" value="Genomic_DNA"/>
</dbReference>
<sequence length="214" mass="23444">MKERGIFLKRFRKVLIVLLAILVPVSIGFGFNFFSWNGSKESAENQAMTVAGTLTINQISEAQNLVPGDKICNGVTMNITSSAVSLLRVKIDVYYAEAGSTEYTVTTDIEPIKNAGDNWLKGSDGYYYYTQGVKNGNTVSLASDGIYFNAAEDEADNKDEDSGINMNKYQGKKIKVVANAELVQAKYGVFKEKWGLDSGEIYTKLLAVSEAQGK</sequence>
<evidence type="ECO:0008006" key="2">
    <source>
        <dbReference type="Google" id="ProtNLM"/>
    </source>
</evidence>
<organism evidence="1">
    <name type="scientific">human gut metagenome</name>
    <dbReference type="NCBI Taxonomy" id="408170"/>
    <lineage>
        <taxon>unclassified sequences</taxon>
        <taxon>metagenomes</taxon>
        <taxon>organismal metagenomes</taxon>
    </lineage>
</organism>
<gene>
    <name evidence="1" type="ORF">Q604_UNBC18595G0001</name>
</gene>
<reference evidence="1" key="1">
    <citation type="submission" date="2013-12" db="EMBL/GenBank/DDBJ databases">
        <title>A Varibaculum cambriense genome reconstructed from a premature infant gut community with otherwise low bacterial novelty that shifts toward anaerobic metabolism during the third week of life.</title>
        <authorList>
            <person name="Brown C.T."/>
            <person name="Sharon I."/>
            <person name="Thomas B.C."/>
            <person name="Castelle C.J."/>
            <person name="Morowitz M.J."/>
            <person name="Banfield J.F."/>
        </authorList>
    </citation>
    <scope>NUCLEOTIDE SEQUENCE</scope>
</reference>
<name>W1WKK1_9ZZZZ</name>
<proteinExistence type="predicted"/>
<comment type="caution">
    <text evidence="1">The sequence shown here is derived from an EMBL/GenBank/DDBJ whole genome shotgun (WGS) entry which is preliminary data.</text>
</comment>
<accession>W1WKK1</accession>
<dbReference type="AlphaFoldDB" id="W1WKK1"/>
<protein>
    <recommendedName>
        <fullName evidence="2">Alternate signal-mediated exported protein, CPF_0494 family</fullName>
    </recommendedName>
</protein>
<evidence type="ECO:0000313" key="1">
    <source>
        <dbReference type="EMBL" id="ETJ18737.1"/>
    </source>
</evidence>